<sequence>MWRYLVRRLIAAIVVLVGVSFVVFLVLHLTPGDPAQVLLGPRATPDELVRLRQELGLDRPVLIQYARWASHVLRGDFGRSIMQHRAVLPEIIRRFSATLILTAGGVMLAFPLGTLGGIVAAARQGTLVDRLTTTAAMLGVSMPAFWVGLLLIITFSVHLGWLPGTGMYSPTGSGGLTDLLVHLILPATTLALVPLSIISRLTRSSMLDVIGEDYIRTARAKGLSDRAVIGKHAFRNILVAMATVFGLQAGFLLAGAVYVETVFSWPGIGFMMVNAILTRDFPLVQGGVLLVAATYVLINLGTDLLYAYVDPRIRYG</sequence>
<dbReference type="InterPro" id="IPR045621">
    <property type="entry name" value="BPD_transp_1_N"/>
</dbReference>
<evidence type="ECO:0000313" key="9">
    <source>
        <dbReference type="EMBL" id="TMI76266.1"/>
    </source>
</evidence>
<keyword evidence="4 7" id="KW-0812">Transmembrane</keyword>
<feature type="domain" description="ABC transmembrane type-1" evidence="8">
    <location>
        <begin position="95"/>
        <end position="306"/>
    </location>
</feature>
<feature type="transmembrane region" description="Helical" evidence="7">
    <location>
        <begin position="283"/>
        <end position="309"/>
    </location>
</feature>
<dbReference type="SUPFAM" id="SSF161098">
    <property type="entry name" value="MetI-like"/>
    <property type="match status" value="1"/>
</dbReference>
<dbReference type="Pfam" id="PF19300">
    <property type="entry name" value="BPD_transp_1_N"/>
    <property type="match status" value="1"/>
</dbReference>
<keyword evidence="3" id="KW-1003">Cell membrane</keyword>
<keyword evidence="6 7" id="KW-0472">Membrane</keyword>
<evidence type="ECO:0000256" key="1">
    <source>
        <dbReference type="ARBA" id="ARBA00004651"/>
    </source>
</evidence>
<evidence type="ECO:0000259" key="8">
    <source>
        <dbReference type="PROSITE" id="PS50928"/>
    </source>
</evidence>
<comment type="subcellular location">
    <subcellularLocation>
        <location evidence="1 7">Cell membrane</location>
        <topology evidence="1 7">Multi-pass membrane protein</topology>
    </subcellularLocation>
</comment>
<evidence type="ECO:0000256" key="6">
    <source>
        <dbReference type="ARBA" id="ARBA00023136"/>
    </source>
</evidence>
<dbReference type="Pfam" id="PF00528">
    <property type="entry name" value="BPD_transp_1"/>
    <property type="match status" value="1"/>
</dbReference>
<dbReference type="GO" id="GO:0005886">
    <property type="term" value="C:plasma membrane"/>
    <property type="evidence" value="ECO:0007669"/>
    <property type="project" value="UniProtKB-SubCell"/>
</dbReference>
<dbReference type="InterPro" id="IPR035906">
    <property type="entry name" value="MetI-like_sf"/>
</dbReference>
<dbReference type="AlphaFoldDB" id="A0A537IZU3"/>
<feature type="transmembrane region" description="Helical" evidence="7">
    <location>
        <begin position="99"/>
        <end position="122"/>
    </location>
</feature>
<evidence type="ECO:0000313" key="10">
    <source>
        <dbReference type="Proteomes" id="UP000318834"/>
    </source>
</evidence>
<evidence type="ECO:0000256" key="2">
    <source>
        <dbReference type="ARBA" id="ARBA00022448"/>
    </source>
</evidence>
<evidence type="ECO:0000256" key="4">
    <source>
        <dbReference type="ARBA" id="ARBA00022692"/>
    </source>
</evidence>
<name>A0A537IZU3_9BACT</name>
<feature type="transmembrane region" description="Helical" evidence="7">
    <location>
        <begin position="9"/>
        <end position="29"/>
    </location>
</feature>
<gene>
    <name evidence="9" type="ORF">E6H05_04005</name>
</gene>
<accession>A0A537IZU3</accession>
<dbReference type="CDD" id="cd06261">
    <property type="entry name" value="TM_PBP2"/>
    <property type="match status" value="1"/>
</dbReference>
<keyword evidence="5 7" id="KW-1133">Transmembrane helix</keyword>
<dbReference type="PROSITE" id="PS50928">
    <property type="entry name" value="ABC_TM1"/>
    <property type="match status" value="1"/>
</dbReference>
<feature type="transmembrane region" description="Helical" evidence="7">
    <location>
        <begin position="179"/>
        <end position="198"/>
    </location>
</feature>
<dbReference type="InterPro" id="IPR000515">
    <property type="entry name" value="MetI-like"/>
</dbReference>
<organism evidence="9 10">
    <name type="scientific">Candidatus Segetimicrobium genomatis</name>
    <dbReference type="NCBI Taxonomy" id="2569760"/>
    <lineage>
        <taxon>Bacteria</taxon>
        <taxon>Bacillati</taxon>
        <taxon>Candidatus Sysuimicrobiota</taxon>
        <taxon>Candidatus Sysuimicrobiia</taxon>
        <taxon>Candidatus Sysuimicrobiales</taxon>
        <taxon>Candidatus Segetimicrobiaceae</taxon>
        <taxon>Candidatus Segetimicrobium</taxon>
    </lineage>
</organism>
<dbReference type="EMBL" id="VBAP01000026">
    <property type="protein sequence ID" value="TMI76266.1"/>
    <property type="molecule type" value="Genomic_DNA"/>
</dbReference>
<comment type="similarity">
    <text evidence="7">Belongs to the binding-protein-dependent transport system permease family.</text>
</comment>
<comment type="caution">
    <text evidence="9">The sequence shown here is derived from an EMBL/GenBank/DDBJ whole genome shotgun (WGS) entry which is preliminary data.</text>
</comment>
<evidence type="ECO:0000256" key="7">
    <source>
        <dbReference type="RuleBase" id="RU363032"/>
    </source>
</evidence>
<reference evidence="9 10" key="1">
    <citation type="journal article" date="2019" name="Nat. Microbiol.">
        <title>Mediterranean grassland soil C-N compound turnover is dependent on rainfall and depth, and is mediated by genomically divergent microorganisms.</title>
        <authorList>
            <person name="Diamond S."/>
            <person name="Andeer P.F."/>
            <person name="Li Z."/>
            <person name="Crits-Christoph A."/>
            <person name="Burstein D."/>
            <person name="Anantharaman K."/>
            <person name="Lane K.R."/>
            <person name="Thomas B.C."/>
            <person name="Pan C."/>
            <person name="Northen T.R."/>
            <person name="Banfield J.F."/>
        </authorList>
    </citation>
    <scope>NUCLEOTIDE SEQUENCE [LARGE SCALE GENOMIC DNA]</scope>
    <source>
        <strain evidence="9">NP_8</strain>
    </source>
</reference>
<dbReference type="PANTHER" id="PTHR43163:SF6">
    <property type="entry name" value="DIPEPTIDE TRANSPORT SYSTEM PERMEASE PROTEIN DPPB-RELATED"/>
    <property type="match status" value="1"/>
</dbReference>
<protein>
    <submittedName>
        <fullName evidence="9">ABC transporter permease</fullName>
    </submittedName>
</protein>
<feature type="transmembrane region" description="Helical" evidence="7">
    <location>
        <begin position="237"/>
        <end position="263"/>
    </location>
</feature>
<dbReference type="Gene3D" id="1.10.3720.10">
    <property type="entry name" value="MetI-like"/>
    <property type="match status" value="1"/>
</dbReference>
<dbReference type="GO" id="GO:0055085">
    <property type="term" value="P:transmembrane transport"/>
    <property type="evidence" value="ECO:0007669"/>
    <property type="project" value="InterPro"/>
</dbReference>
<dbReference type="Proteomes" id="UP000318834">
    <property type="component" value="Unassembled WGS sequence"/>
</dbReference>
<evidence type="ECO:0000256" key="5">
    <source>
        <dbReference type="ARBA" id="ARBA00022989"/>
    </source>
</evidence>
<proteinExistence type="inferred from homology"/>
<keyword evidence="2 7" id="KW-0813">Transport</keyword>
<evidence type="ECO:0000256" key="3">
    <source>
        <dbReference type="ARBA" id="ARBA00022475"/>
    </source>
</evidence>
<feature type="transmembrane region" description="Helical" evidence="7">
    <location>
        <begin position="134"/>
        <end position="159"/>
    </location>
</feature>
<dbReference type="PANTHER" id="PTHR43163">
    <property type="entry name" value="DIPEPTIDE TRANSPORT SYSTEM PERMEASE PROTEIN DPPB-RELATED"/>
    <property type="match status" value="1"/>
</dbReference>